<proteinExistence type="predicted"/>
<dbReference type="RefSeq" id="WP_045979205.1">
    <property type="nucleotide sequence ID" value="NZ_JXXY01000006.1"/>
</dbReference>
<keyword evidence="8" id="KW-1185">Reference proteome</keyword>
<evidence type="ECO:0000256" key="5">
    <source>
        <dbReference type="ARBA" id="ARBA00023136"/>
    </source>
</evidence>
<dbReference type="GeneID" id="58227325"/>
<feature type="transmembrane region" description="Helical" evidence="6">
    <location>
        <begin position="68"/>
        <end position="89"/>
    </location>
</feature>
<feature type="transmembrane region" description="Helical" evidence="6">
    <location>
        <begin position="42"/>
        <end position="62"/>
    </location>
</feature>
<reference evidence="7 8" key="1">
    <citation type="journal article" date="2015" name="BMC Genomics">
        <title>Genome mining reveals unlocked bioactive potential of marine Gram-negative bacteria.</title>
        <authorList>
            <person name="Machado H."/>
            <person name="Sonnenschein E.C."/>
            <person name="Melchiorsen J."/>
            <person name="Gram L."/>
        </authorList>
    </citation>
    <scope>NUCLEOTIDE SEQUENCE [LARGE SCALE GENOMIC DNA]</scope>
    <source>
        <strain evidence="7 8">S3137</strain>
    </source>
</reference>
<feature type="transmembrane region" description="Helical" evidence="6">
    <location>
        <begin position="6"/>
        <end position="30"/>
    </location>
</feature>
<dbReference type="GO" id="GO:0005886">
    <property type="term" value="C:plasma membrane"/>
    <property type="evidence" value="ECO:0007669"/>
    <property type="project" value="UniProtKB-SubCell"/>
</dbReference>
<dbReference type="AlphaFoldDB" id="A0A0F4Q399"/>
<keyword evidence="5 6" id="KW-0472">Membrane</keyword>
<evidence type="ECO:0000256" key="2">
    <source>
        <dbReference type="ARBA" id="ARBA00022475"/>
    </source>
</evidence>
<evidence type="ECO:0000256" key="4">
    <source>
        <dbReference type="ARBA" id="ARBA00022989"/>
    </source>
</evidence>
<evidence type="ECO:0000256" key="3">
    <source>
        <dbReference type="ARBA" id="ARBA00022692"/>
    </source>
</evidence>
<dbReference type="EMBL" id="JXXZ01000002">
    <property type="protein sequence ID" value="KJZ01809.1"/>
    <property type="molecule type" value="Genomic_DNA"/>
</dbReference>
<evidence type="ECO:0000313" key="7">
    <source>
        <dbReference type="EMBL" id="KJZ01809.1"/>
    </source>
</evidence>
<comment type="caution">
    <text evidence="7">The sequence shown here is derived from an EMBL/GenBank/DDBJ whole genome shotgun (WGS) entry which is preliminary data.</text>
</comment>
<accession>A0A0F4Q399</accession>
<dbReference type="eggNOG" id="COG1280">
    <property type="taxonomic scope" value="Bacteria"/>
</dbReference>
<dbReference type="Proteomes" id="UP000033664">
    <property type="component" value="Unassembled WGS sequence"/>
</dbReference>
<feature type="transmembrane region" description="Helical" evidence="6">
    <location>
        <begin position="136"/>
        <end position="161"/>
    </location>
</feature>
<organism evidence="7 8">
    <name type="scientific">Pseudoalteromonas ruthenica</name>
    <dbReference type="NCBI Taxonomy" id="151081"/>
    <lineage>
        <taxon>Bacteria</taxon>
        <taxon>Pseudomonadati</taxon>
        <taxon>Pseudomonadota</taxon>
        <taxon>Gammaproteobacteria</taxon>
        <taxon>Alteromonadales</taxon>
        <taxon>Pseudoalteromonadaceae</taxon>
        <taxon>Pseudoalteromonas</taxon>
    </lineage>
</organism>
<dbReference type="PIRSF" id="PIRSF006324">
    <property type="entry name" value="LeuE"/>
    <property type="match status" value="1"/>
</dbReference>
<name>A0A0F4Q399_9GAMM</name>
<evidence type="ECO:0000313" key="8">
    <source>
        <dbReference type="Proteomes" id="UP000033664"/>
    </source>
</evidence>
<dbReference type="InterPro" id="IPR001123">
    <property type="entry name" value="LeuE-type"/>
</dbReference>
<dbReference type="PANTHER" id="PTHR30086">
    <property type="entry name" value="ARGININE EXPORTER PROTEIN ARGO"/>
    <property type="match status" value="1"/>
</dbReference>
<comment type="subcellular location">
    <subcellularLocation>
        <location evidence="1">Cell membrane</location>
        <topology evidence="1">Multi-pass membrane protein</topology>
    </subcellularLocation>
</comment>
<dbReference type="GO" id="GO:0015171">
    <property type="term" value="F:amino acid transmembrane transporter activity"/>
    <property type="evidence" value="ECO:0007669"/>
    <property type="project" value="TreeGrafter"/>
</dbReference>
<evidence type="ECO:0000256" key="1">
    <source>
        <dbReference type="ARBA" id="ARBA00004651"/>
    </source>
</evidence>
<keyword evidence="2" id="KW-1003">Cell membrane</keyword>
<dbReference type="OrthoDB" id="581870at2"/>
<gene>
    <name evidence="7" type="ORF">TW72_02350</name>
</gene>
<feature type="transmembrane region" description="Helical" evidence="6">
    <location>
        <begin position="167"/>
        <end position="186"/>
    </location>
</feature>
<keyword evidence="3 6" id="KW-0812">Transmembrane</keyword>
<evidence type="ECO:0000256" key="6">
    <source>
        <dbReference type="SAM" id="Phobius"/>
    </source>
</evidence>
<protein>
    <submittedName>
        <fullName evidence="7">Amino acid transporter</fullName>
    </submittedName>
</protein>
<keyword evidence="4 6" id="KW-1133">Transmembrane helix</keyword>
<dbReference type="PANTHER" id="PTHR30086:SF21">
    <property type="entry name" value="TRANSPORT PROTEIN"/>
    <property type="match status" value="1"/>
</dbReference>
<dbReference type="Pfam" id="PF01810">
    <property type="entry name" value="LysE"/>
    <property type="match status" value="1"/>
</dbReference>
<sequence length="213" mass="23125">MELSAYLPQLLSIATLATIMAISPGADFVMITRNSLVYGRRAGVYSALGVGLAIWIHVAYSIAGVALLIAQSVVLFTVIKYIGAAYLIYLGYQSLRAKHHIALDLAHKAAPSKALSACSALRQGFITNALNPKTTLFFLSIFTQLVSADTPVAIQLVYGLIISLAHLLWFVLVAMFFSHFAFVHALQRYQRLIEKTLGVILMGLGVRVATLSQ</sequence>
<dbReference type="PATRIC" id="fig|151081.8.peg.1647"/>